<accession>C2BG44</accession>
<dbReference type="InterPro" id="IPR004518">
    <property type="entry name" value="MazG-like_dom"/>
</dbReference>
<dbReference type="Pfam" id="PF03819">
    <property type="entry name" value="MazG"/>
    <property type="match status" value="1"/>
</dbReference>
<proteinExistence type="predicted"/>
<sequence>MRRLEELKAGEVFKFGKFEWIKLADLDEGVLAITKKHLPVRRRVSEDGNNWKNAELRKWLNINFYNALIDNGASEEDFLFFERDLKALDGQENYGTCIDKISLLSAEEFERYKGLIPFTKDWWRILTPDNKGKNKAYYNCVIGEKKTISCHIPQFIGQVHPICRIRSDKEVEEITITGKIKNWIRDRNLDTADPKGQMLKLVEETGELAEGLAKNRPDQVKDSIGDIYVVLTALSMQLGYSIEDCIEEAYEEIKDRKGRMVNGIFVKESDL</sequence>
<keyword evidence="3" id="KW-1185">Reference proteome</keyword>
<dbReference type="EMBL" id="ABYO01000214">
    <property type="protein sequence ID" value="EEI86159.1"/>
    <property type="molecule type" value="Genomic_DNA"/>
</dbReference>
<dbReference type="eggNOG" id="COG1694">
    <property type="taxonomic scope" value="Bacteria"/>
</dbReference>
<reference evidence="2 3" key="1">
    <citation type="submission" date="2008-10" db="EMBL/GenBank/DDBJ databases">
        <authorList>
            <person name="Qin X."/>
            <person name="Bachman B."/>
            <person name="Battles P."/>
            <person name="Bell A."/>
            <person name="Bess C."/>
            <person name="Bickham C."/>
            <person name="Chaboub L."/>
            <person name="Chen D."/>
            <person name="Coyle M."/>
            <person name="Deiros D.R."/>
            <person name="Dinh H."/>
            <person name="Forbes L."/>
            <person name="Fowler G."/>
            <person name="Francisco L."/>
            <person name="Fu Q."/>
            <person name="Gubbala S."/>
            <person name="Hale W."/>
            <person name="Han Y."/>
            <person name="Hemphill L."/>
            <person name="Highlander S.K."/>
            <person name="Hirani K."/>
            <person name="Hogues M."/>
            <person name="Jackson L."/>
            <person name="Jakkamsetti A."/>
            <person name="Javaid M."/>
            <person name="Jiang H."/>
            <person name="Korchina V."/>
            <person name="Kovar C."/>
            <person name="Lara F."/>
            <person name="Lee S."/>
            <person name="Mata R."/>
            <person name="Mathew T."/>
            <person name="Moen C."/>
            <person name="Morales K."/>
            <person name="Munidasa M."/>
            <person name="Nazareth L."/>
            <person name="Ngo R."/>
            <person name="Nguyen L."/>
            <person name="Okwuonu G."/>
            <person name="Ongeri F."/>
            <person name="Patil S."/>
            <person name="Petrosino J."/>
            <person name="Pham C."/>
            <person name="Pham P."/>
            <person name="Pu L.-L."/>
            <person name="Puazo M."/>
            <person name="Raj R."/>
            <person name="Reid J."/>
            <person name="Rouhana J."/>
            <person name="Saada N."/>
            <person name="Shang Y."/>
            <person name="Simmons D."/>
            <person name="Thornton R."/>
            <person name="Warren J."/>
            <person name="Weissenberger G."/>
            <person name="Zhang J."/>
            <person name="Zhang L."/>
            <person name="Zhou C."/>
            <person name="Zhu D."/>
            <person name="Muzny D."/>
            <person name="Worley K."/>
            <person name="Gibbs R."/>
        </authorList>
    </citation>
    <scope>NUCLEOTIDE SEQUENCE [LARGE SCALE GENOMIC DNA]</scope>
    <source>
        <strain evidence="2 3">ATCC 51172</strain>
    </source>
</reference>
<evidence type="ECO:0000259" key="1">
    <source>
        <dbReference type="Pfam" id="PF03819"/>
    </source>
</evidence>
<dbReference type="GO" id="GO:0016787">
    <property type="term" value="F:hydrolase activity"/>
    <property type="evidence" value="ECO:0007669"/>
    <property type="project" value="UniProtKB-KW"/>
</dbReference>
<comment type="caution">
    <text evidence="2">The sequence shown here is derived from an EMBL/GenBank/DDBJ whole genome shotgun (WGS) entry which is preliminary data.</text>
</comment>
<dbReference type="HOGENOM" id="CLU_1025435_0_0_9"/>
<evidence type="ECO:0000313" key="3">
    <source>
        <dbReference type="Proteomes" id="UP000005984"/>
    </source>
</evidence>
<dbReference type="STRING" id="525254.HMPREF0072_1314"/>
<gene>
    <name evidence="2" type="ORF">HMPREF0072_1314</name>
</gene>
<dbReference type="Proteomes" id="UP000005984">
    <property type="component" value="Unassembled WGS sequence"/>
</dbReference>
<feature type="domain" description="NTP pyrophosphohydrolase MazG-like" evidence="1">
    <location>
        <begin position="198"/>
        <end position="257"/>
    </location>
</feature>
<protein>
    <submittedName>
        <fullName evidence="2">MazG nucleotide pyrophosphohydrolase domain protein</fullName>
    </submittedName>
</protein>
<dbReference type="Gene3D" id="1.10.287.1080">
    <property type="entry name" value="MazG-like"/>
    <property type="match status" value="1"/>
</dbReference>
<dbReference type="RefSeq" id="WP_004829127.1">
    <property type="nucleotide sequence ID" value="NZ_GG666049.1"/>
</dbReference>
<name>C2BG44_9FIRM</name>
<dbReference type="CDD" id="cd11540">
    <property type="entry name" value="NTP-PPase_u3"/>
    <property type="match status" value="1"/>
</dbReference>
<keyword evidence="2" id="KW-0378">Hydrolase</keyword>
<dbReference type="SUPFAM" id="SSF101386">
    <property type="entry name" value="all-alpha NTP pyrophosphatases"/>
    <property type="match status" value="1"/>
</dbReference>
<evidence type="ECO:0000313" key="2">
    <source>
        <dbReference type="EMBL" id="EEI86159.1"/>
    </source>
</evidence>
<dbReference type="AlphaFoldDB" id="C2BG44"/>
<organism evidence="2 3">
    <name type="scientific">Anaerococcus lactolyticus ATCC 51172</name>
    <dbReference type="NCBI Taxonomy" id="525254"/>
    <lineage>
        <taxon>Bacteria</taxon>
        <taxon>Bacillati</taxon>
        <taxon>Bacillota</taxon>
        <taxon>Tissierellia</taxon>
        <taxon>Tissierellales</taxon>
        <taxon>Peptoniphilaceae</taxon>
        <taxon>Anaerococcus</taxon>
    </lineage>
</organism>